<dbReference type="EMBL" id="JARSFG010000012">
    <property type="protein sequence ID" value="MEC1178556.1"/>
    <property type="molecule type" value="Genomic_DNA"/>
</dbReference>
<gene>
    <name evidence="8" type="ORF">P9B03_08690</name>
</gene>
<evidence type="ECO:0000313" key="8">
    <source>
        <dbReference type="EMBL" id="MEC1178556.1"/>
    </source>
</evidence>
<evidence type="ECO:0000256" key="2">
    <source>
        <dbReference type="ARBA" id="ARBA00011900"/>
    </source>
</evidence>
<evidence type="ECO:0000256" key="7">
    <source>
        <dbReference type="PIRSR" id="PIRSR000398-1"/>
    </source>
</evidence>
<keyword evidence="5" id="KW-0949">S-adenosyl-L-methionine</keyword>
<dbReference type="InterPro" id="IPR012327">
    <property type="entry name" value="MeTrfase_D12"/>
</dbReference>
<dbReference type="GO" id="GO:0006298">
    <property type="term" value="P:mismatch repair"/>
    <property type="evidence" value="ECO:0007669"/>
    <property type="project" value="TreeGrafter"/>
</dbReference>
<dbReference type="GO" id="GO:0009007">
    <property type="term" value="F:site-specific DNA-methyltransferase (adenine-specific) activity"/>
    <property type="evidence" value="ECO:0007669"/>
    <property type="project" value="UniProtKB-EC"/>
</dbReference>
<dbReference type="GO" id="GO:1904047">
    <property type="term" value="F:S-adenosyl-L-methionine binding"/>
    <property type="evidence" value="ECO:0007669"/>
    <property type="project" value="TreeGrafter"/>
</dbReference>
<evidence type="ECO:0000256" key="5">
    <source>
        <dbReference type="ARBA" id="ARBA00022691"/>
    </source>
</evidence>
<dbReference type="Gene3D" id="3.40.50.150">
    <property type="entry name" value="Vaccinia Virus protein VP39"/>
    <property type="match status" value="1"/>
</dbReference>
<dbReference type="EC" id="2.1.1.72" evidence="2"/>
<keyword evidence="4" id="KW-0808">Transferase</keyword>
<dbReference type="PIRSF" id="PIRSF000398">
    <property type="entry name" value="M_m6A_EcoRV"/>
    <property type="match status" value="1"/>
</dbReference>
<keyword evidence="3 8" id="KW-0489">Methyltransferase</keyword>
<evidence type="ECO:0000256" key="3">
    <source>
        <dbReference type="ARBA" id="ARBA00022603"/>
    </source>
</evidence>
<dbReference type="GO" id="GO:0009307">
    <property type="term" value="P:DNA restriction-modification system"/>
    <property type="evidence" value="ECO:0007669"/>
    <property type="project" value="InterPro"/>
</dbReference>
<name>A0AAW9NUN9_9BACL</name>
<feature type="binding site" evidence="7">
    <location>
        <position position="168"/>
    </location>
    <ligand>
        <name>S-adenosyl-L-methionine</name>
        <dbReference type="ChEBI" id="CHEBI:59789"/>
    </ligand>
</feature>
<dbReference type="Proteomes" id="UP001344888">
    <property type="component" value="Unassembled WGS sequence"/>
</dbReference>
<dbReference type="Pfam" id="PF02086">
    <property type="entry name" value="MethyltransfD12"/>
    <property type="match status" value="1"/>
</dbReference>
<reference evidence="8 9" key="1">
    <citation type="submission" date="2023-03" db="EMBL/GenBank/DDBJ databases">
        <title>Bacillus Genome Sequencing.</title>
        <authorList>
            <person name="Dunlap C."/>
        </authorList>
    </citation>
    <scope>NUCLEOTIDE SEQUENCE [LARGE SCALE GENOMIC DNA]</scope>
    <source>
        <strain evidence="8 9">B-59205</strain>
    </source>
</reference>
<feature type="binding site" evidence="7">
    <location>
        <position position="11"/>
    </location>
    <ligand>
        <name>S-adenosyl-L-methionine</name>
        <dbReference type="ChEBI" id="CHEBI:59789"/>
    </ligand>
</feature>
<organism evidence="8 9">
    <name type="scientific">Metasolibacillus meyeri</name>
    <dbReference type="NCBI Taxonomy" id="1071052"/>
    <lineage>
        <taxon>Bacteria</taxon>
        <taxon>Bacillati</taxon>
        <taxon>Bacillota</taxon>
        <taxon>Bacilli</taxon>
        <taxon>Bacillales</taxon>
        <taxon>Caryophanaceae</taxon>
        <taxon>Metasolibacillus</taxon>
    </lineage>
</organism>
<dbReference type="Gene3D" id="1.10.1020.10">
    <property type="entry name" value="Adenine-specific Methyltransferase, Domain 2"/>
    <property type="match status" value="1"/>
</dbReference>
<dbReference type="InterPro" id="IPR029063">
    <property type="entry name" value="SAM-dependent_MTases_sf"/>
</dbReference>
<evidence type="ECO:0000256" key="1">
    <source>
        <dbReference type="ARBA" id="ARBA00006594"/>
    </source>
</evidence>
<keyword evidence="9" id="KW-1185">Reference proteome</keyword>
<dbReference type="PANTHER" id="PTHR30481:SF4">
    <property type="entry name" value="SITE-SPECIFIC DNA-METHYLTRANSFERASE (ADENINE-SPECIFIC)"/>
    <property type="match status" value="1"/>
</dbReference>
<dbReference type="PRINTS" id="PR00505">
    <property type="entry name" value="D12N6MTFRASE"/>
</dbReference>
<accession>A0AAW9NUN9</accession>
<dbReference type="PANTHER" id="PTHR30481">
    <property type="entry name" value="DNA ADENINE METHYLASE"/>
    <property type="match status" value="1"/>
</dbReference>
<feature type="binding site" evidence="7">
    <location>
        <position position="54"/>
    </location>
    <ligand>
        <name>S-adenosyl-L-methionine</name>
        <dbReference type="ChEBI" id="CHEBI:59789"/>
    </ligand>
</feature>
<sequence length="248" mass="29418">MDSFIAWVGGKKLLRKGIVARFPEGVGRYIEVFGGAGWVLFHKEKHAKIEIYNDANNELVNLFRCVKFHCEELQRELEFSLNSRVVFNDYQNQQGLTDIQRAARFFTILKHSYGAKGQTYGARNRNMNKVIHYLKDIQVRLNDVVIENRDFEQLINSYDREDALFYLDPPYYETESYYKVEFKREDHLRLFSALANIKGKFVLSYNDCDFVRELYKAFNIEETHRNNNLAARYTGKDKKYKELIIKNF</sequence>
<evidence type="ECO:0000256" key="4">
    <source>
        <dbReference type="ARBA" id="ARBA00022679"/>
    </source>
</evidence>
<dbReference type="AlphaFoldDB" id="A0AAW9NUN9"/>
<comment type="caution">
    <text evidence="8">The sequence shown here is derived from an EMBL/GenBank/DDBJ whole genome shotgun (WGS) entry which is preliminary data.</text>
</comment>
<dbReference type="SUPFAM" id="SSF53335">
    <property type="entry name" value="S-adenosyl-L-methionine-dependent methyltransferases"/>
    <property type="match status" value="1"/>
</dbReference>
<evidence type="ECO:0000256" key="6">
    <source>
        <dbReference type="ARBA" id="ARBA00047942"/>
    </source>
</evidence>
<dbReference type="InterPro" id="IPR023095">
    <property type="entry name" value="Ade_MeTrfase_dom_2"/>
</dbReference>
<comment type="catalytic activity">
    <reaction evidence="6">
        <text>a 2'-deoxyadenosine in DNA + S-adenosyl-L-methionine = an N(6)-methyl-2'-deoxyadenosine in DNA + S-adenosyl-L-homocysteine + H(+)</text>
        <dbReference type="Rhea" id="RHEA:15197"/>
        <dbReference type="Rhea" id="RHEA-COMP:12418"/>
        <dbReference type="Rhea" id="RHEA-COMP:12419"/>
        <dbReference type="ChEBI" id="CHEBI:15378"/>
        <dbReference type="ChEBI" id="CHEBI:57856"/>
        <dbReference type="ChEBI" id="CHEBI:59789"/>
        <dbReference type="ChEBI" id="CHEBI:90615"/>
        <dbReference type="ChEBI" id="CHEBI:90616"/>
        <dbReference type="EC" id="2.1.1.72"/>
    </reaction>
</comment>
<proteinExistence type="inferred from homology"/>
<evidence type="ECO:0000313" key="9">
    <source>
        <dbReference type="Proteomes" id="UP001344888"/>
    </source>
</evidence>
<feature type="binding site" evidence="7">
    <location>
        <position position="7"/>
    </location>
    <ligand>
        <name>S-adenosyl-L-methionine</name>
        <dbReference type="ChEBI" id="CHEBI:59789"/>
    </ligand>
</feature>
<dbReference type="GO" id="GO:0032259">
    <property type="term" value="P:methylation"/>
    <property type="evidence" value="ECO:0007669"/>
    <property type="project" value="UniProtKB-KW"/>
</dbReference>
<dbReference type="GO" id="GO:0043565">
    <property type="term" value="F:sequence-specific DNA binding"/>
    <property type="evidence" value="ECO:0007669"/>
    <property type="project" value="TreeGrafter"/>
</dbReference>
<comment type="similarity">
    <text evidence="1">Belongs to the N(4)/N(6)-methyltransferase family.</text>
</comment>
<dbReference type="InterPro" id="IPR012263">
    <property type="entry name" value="M_m6A_EcoRV"/>
</dbReference>
<protein>
    <recommendedName>
        <fullName evidence="2">site-specific DNA-methyltransferase (adenine-specific)</fullName>
        <ecNumber evidence="2">2.1.1.72</ecNumber>
    </recommendedName>
</protein>
<dbReference type="RefSeq" id="WP_326123050.1">
    <property type="nucleotide sequence ID" value="NZ_JARSFG010000012.1"/>
</dbReference>